<evidence type="ECO:0000313" key="2">
    <source>
        <dbReference type="WBParaSite" id="RSKR_0000614100.1"/>
    </source>
</evidence>
<organism evidence="1 2">
    <name type="scientific">Rhabditophanes sp. KR3021</name>
    <dbReference type="NCBI Taxonomy" id="114890"/>
    <lineage>
        <taxon>Eukaryota</taxon>
        <taxon>Metazoa</taxon>
        <taxon>Ecdysozoa</taxon>
        <taxon>Nematoda</taxon>
        <taxon>Chromadorea</taxon>
        <taxon>Rhabditida</taxon>
        <taxon>Tylenchina</taxon>
        <taxon>Panagrolaimomorpha</taxon>
        <taxon>Strongyloidoidea</taxon>
        <taxon>Alloionematidae</taxon>
        <taxon>Rhabditophanes</taxon>
    </lineage>
</organism>
<name>A0AC35U005_9BILA</name>
<dbReference type="Proteomes" id="UP000095286">
    <property type="component" value="Unplaced"/>
</dbReference>
<reference evidence="2" key="1">
    <citation type="submission" date="2016-11" db="UniProtKB">
        <authorList>
            <consortium name="WormBaseParasite"/>
        </authorList>
    </citation>
    <scope>IDENTIFICATION</scope>
    <source>
        <strain evidence="2">KR3021</strain>
    </source>
</reference>
<protein>
    <submittedName>
        <fullName evidence="2">Exonuclease domain-containing protein</fullName>
    </submittedName>
</protein>
<proteinExistence type="predicted"/>
<evidence type="ECO:0000313" key="1">
    <source>
        <dbReference type="Proteomes" id="UP000095286"/>
    </source>
</evidence>
<sequence>MTLKNKTLFPKNVTADYFKDRIEDYNQYVLPQAALTKMVSLCNNNFCFTSFDTYRLRCIYDYPTFHSYYPTLGSNCIVRSPIVTKYDQPFPAFDDRLLGGSVCINCGEIFKINPKMDKKGQRIKCLITDGDGIILKEYKEHKTMSIPDKERTNFDETPTKDNSKVKHTIVAIHCDIVYTTAGIAVASCYLVDPKFNLILAETVKIDQRVVTSYHPLNNYLKTKNVNQHGITLEELKQKIFALVDKSTIIVGFDLAPILRTLKIVHRNIVDLAFHARFIEYKDSLFNYLKDLAQKTESISSHKNGSKQSSELMATAYITLICIIYMDNENGRDDSILLLLKDKESITDESSDSDFEEIEFDESCQIFDKYRKPLIINNYKDRRIVREAKKDPNNFELNFVLPPKISTQSIEETNEEGPKYIEIKKHIPVRGLWVAHDLTDLSEVEDEEAGYDESISGSSNNIYREKVYSKMYNLLKSKINTYDHDNIKCGFPVWSSIKVNNRLELANTFKRYRRKDFLGPNQTVVECAKCNKEYSIDDECNQTDLENVCVPVNEEGFEDLYSVHYMKTLPYKTRDTFEFVFNYRSNHQVLIVNSSIVYTTHGPEIAKLCVLNASKQEVFNILVKVENKVIEYDFENTNLTSEILSSATTDREWARSKLFNLMNDSTILVGFNLALTLRCLRICYDNVVELHWIKSNSPITKLYQVPAFDKLCNNVIAKENLLFDRSVATFDLIQRCLNDKKTVKKQKRSQVRVDTEYENELRDDIRIEKNAYKRFLWN</sequence>
<dbReference type="WBParaSite" id="RSKR_0000614100.1">
    <property type="protein sequence ID" value="RSKR_0000614100.1"/>
    <property type="gene ID" value="RSKR_0000614100"/>
</dbReference>
<accession>A0AC35U005</accession>